<keyword evidence="9" id="KW-0414">Isoprene biosynthesis</keyword>
<evidence type="ECO:0000256" key="3">
    <source>
        <dbReference type="ARBA" id="ARBA00017473"/>
    </source>
</evidence>
<evidence type="ECO:0000256" key="9">
    <source>
        <dbReference type="HAMAP-Rule" id="MF_00061"/>
    </source>
</evidence>
<comment type="catalytic activity">
    <reaction evidence="9">
        <text>4-CDP-2-C-methyl-D-erythritol + ATP = 4-CDP-2-C-methyl-D-erythritol 2-phosphate + ADP + H(+)</text>
        <dbReference type="Rhea" id="RHEA:18437"/>
        <dbReference type="ChEBI" id="CHEBI:15378"/>
        <dbReference type="ChEBI" id="CHEBI:30616"/>
        <dbReference type="ChEBI" id="CHEBI:57823"/>
        <dbReference type="ChEBI" id="CHEBI:57919"/>
        <dbReference type="ChEBI" id="CHEBI:456216"/>
        <dbReference type="EC" id="2.7.1.148"/>
    </reaction>
</comment>
<dbReference type="Proteomes" id="UP000237684">
    <property type="component" value="Unassembled WGS sequence"/>
</dbReference>
<keyword evidence="5 9" id="KW-0547">Nucleotide-binding</keyword>
<protein>
    <recommendedName>
        <fullName evidence="3 9">4-diphosphocytidyl-2-C-methyl-D-erythritol kinase</fullName>
        <shortName evidence="9">CMK</shortName>
        <ecNumber evidence="2 9">2.7.1.148</ecNumber>
    </recommendedName>
    <alternativeName>
        <fullName evidence="8 9">4-(cytidine-5'-diphospho)-2-C-methyl-D-erythritol kinase</fullName>
    </alternativeName>
</protein>
<evidence type="ECO:0000256" key="1">
    <source>
        <dbReference type="ARBA" id="ARBA00009684"/>
    </source>
</evidence>
<accession>A0A2S8SXE5</accession>
<evidence type="ECO:0000313" key="13">
    <source>
        <dbReference type="Proteomes" id="UP000237684"/>
    </source>
</evidence>
<dbReference type="InterPro" id="IPR004424">
    <property type="entry name" value="IspE"/>
</dbReference>
<dbReference type="GO" id="GO:0016114">
    <property type="term" value="P:terpenoid biosynthetic process"/>
    <property type="evidence" value="ECO:0007669"/>
    <property type="project" value="UniProtKB-UniRule"/>
</dbReference>
<dbReference type="UniPathway" id="UPA00056">
    <property type="reaction ID" value="UER00094"/>
</dbReference>
<comment type="caution">
    <text evidence="12">The sequence shown here is derived from an EMBL/GenBank/DDBJ whole genome shotgun (WGS) entry which is preliminary data.</text>
</comment>
<comment type="pathway">
    <text evidence="9">Isoprenoid biosynthesis; isopentenyl diphosphate biosynthesis via DXP pathway; isopentenyl diphosphate from 1-deoxy-D-xylulose 5-phosphate: step 3/6.</text>
</comment>
<proteinExistence type="inferred from homology"/>
<dbReference type="Pfam" id="PF00288">
    <property type="entry name" value="GHMP_kinases_N"/>
    <property type="match status" value="1"/>
</dbReference>
<dbReference type="SUPFAM" id="SSF54211">
    <property type="entry name" value="Ribosomal protein S5 domain 2-like"/>
    <property type="match status" value="1"/>
</dbReference>
<dbReference type="EMBL" id="NIGF01000001">
    <property type="protein sequence ID" value="PQV65473.1"/>
    <property type="molecule type" value="Genomic_DNA"/>
</dbReference>
<evidence type="ECO:0000259" key="10">
    <source>
        <dbReference type="Pfam" id="PF00288"/>
    </source>
</evidence>
<feature type="binding site" evidence="9">
    <location>
        <begin position="93"/>
        <end position="103"/>
    </location>
    <ligand>
        <name>ATP</name>
        <dbReference type="ChEBI" id="CHEBI:30616"/>
    </ligand>
</feature>
<evidence type="ECO:0000256" key="5">
    <source>
        <dbReference type="ARBA" id="ARBA00022741"/>
    </source>
</evidence>
<evidence type="ECO:0000313" key="12">
    <source>
        <dbReference type="EMBL" id="PQV65473.1"/>
    </source>
</evidence>
<dbReference type="InterPro" id="IPR036554">
    <property type="entry name" value="GHMP_kinase_C_sf"/>
</dbReference>
<dbReference type="NCBIfam" id="NF011202">
    <property type="entry name" value="PRK14608.1"/>
    <property type="match status" value="1"/>
</dbReference>
<dbReference type="InParanoid" id="A0A2S8SXE5"/>
<reference evidence="12 13" key="1">
    <citation type="journal article" date="2018" name="Syst. Appl. Microbiol.">
        <title>Abditibacterium utsteinense sp. nov., the first cultivated member of candidate phylum FBP, isolated from ice-free Antarctic soil samples.</title>
        <authorList>
            <person name="Tahon G."/>
            <person name="Tytgat B."/>
            <person name="Lebbe L."/>
            <person name="Carlier A."/>
            <person name="Willems A."/>
        </authorList>
    </citation>
    <scope>NUCLEOTIDE SEQUENCE [LARGE SCALE GENOMIC DNA]</scope>
    <source>
        <strain evidence="12 13">LMG 29911</strain>
    </source>
</reference>
<dbReference type="GO" id="GO:0005524">
    <property type="term" value="F:ATP binding"/>
    <property type="evidence" value="ECO:0007669"/>
    <property type="project" value="UniProtKB-UniRule"/>
</dbReference>
<dbReference type="RefSeq" id="WP_157947476.1">
    <property type="nucleotide sequence ID" value="NZ_NIGF01000001.1"/>
</dbReference>
<organism evidence="12 13">
    <name type="scientific">Abditibacterium utsteinense</name>
    <dbReference type="NCBI Taxonomy" id="1960156"/>
    <lineage>
        <taxon>Bacteria</taxon>
        <taxon>Pseudomonadati</taxon>
        <taxon>Abditibacteriota</taxon>
        <taxon>Abditibacteriia</taxon>
        <taxon>Abditibacteriales</taxon>
        <taxon>Abditibacteriaceae</taxon>
        <taxon>Abditibacterium</taxon>
    </lineage>
</organism>
<dbReference type="Gene3D" id="3.30.230.10">
    <property type="match status" value="1"/>
</dbReference>
<keyword evidence="6 9" id="KW-0418">Kinase</keyword>
<evidence type="ECO:0000256" key="2">
    <source>
        <dbReference type="ARBA" id="ARBA00012052"/>
    </source>
</evidence>
<comment type="function">
    <text evidence="9">Catalyzes the phosphorylation of the position 2 hydroxy group of 4-diphosphocytidyl-2C-methyl-D-erythritol.</text>
</comment>
<evidence type="ECO:0000256" key="4">
    <source>
        <dbReference type="ARBA" id="ARBA00022679"/>
    </source>
</evidence>
<feature type="active site" evidence="9">
    <location>
        <position position="135"/>
    </location>
</feature>
<dbReference type="OrthoDB" id="9809438at2"/>
<dbReference type="HAMAP" id="MF_00061">
    <property type="entry name" value="IspE"/>
    <property type="match status" value="1"/>
</dbReference>
<dbReference type="InterPro" id="IPR020568">
    <property type="entry name" value="Ribosomal_Su5_D2-typ_SF"/>
</dbReference>
<keyword evidence="7 9" id="KW-0067">ATP-binding</keyword>
<keyword evidence="13" id="KW-1185">Reference proteome</keyword>
<evidence type="ECO:0000259" key="11">
    <source>
        <dbReference type="Pfam" id="PF08544"/>
    </source>
</evidence>
<feature type="domain" description="GHMP kinase N-terminal" evidence="10">
    <location>
        <begin position="65"/>
        <end position="143"/>
    </location>
</feature>
<dbReference type="InterPro" id="IPR014721">
    <property type="entry name" value="Ribsml_uS5_D2-typ_fold_subgr"/>
</dbReference>
<evidence type="ECO:0000256" key="7">
    <source>
        <dbReference type="ARBA" id="ARBA00022840"/>
    </source>
</evidence>
<comment type="similarity">
    <text evidence="1 9">Belongs to the GHMP kinase family. IspE subfamily.</text>
</comment>
<dbReference type="PANTHER" id="PTHR43527:SF2">
    <property type="entry name" value="4-DIPHOSPHOCYTIDYL-2-C-METHYL-D-ERYTHRITOL KINASE, CHLOROPLASTIC"/>
    <property type="match status" value="1"/>
</dbReference>
<name>A0A2S8SXE5_9BACT</name>
<dbReference type="GO" id="GO:0019288">
    <property type="term" value="P:isopentenyl diphosphate biosynthetic process, methylerythritol 4-phosphate pathway"/>
    <property type="evidence" value="ECO:0007669"/>
    <property type="project" value="UniProtKB-UniRule"/>
</dbReference>
<feature type="active site" evidence="9">
    <location>
        <position position="10"/>
    </location>
</feature>
<feature type="domain" description="GHMP kinase C-terminal" evidence="11">
    <location>
        <begin position="207"/>
        <end position="274"/>
    </location>
</feature>
<dbReference type="FunCoup" id="A0A2S8SXE5">
    <property type="interactions" value="391"/>
</dbReference>
<dbReference type="SUPFAM" id="SSF55060">
    <property type="entry name" value="GHMP Kinase, C-terminal domain"/>
    <property type="match status" value="1"/>
</dbReference>
<dbReference type="InterPro" id="IPR006204">
    <property type="entry name" value="GHMP_kinase_N_dom"/>
</dbReference>
<dbReference type="PANTHER" id="PTHR43527">
    <property type="entry name" value="4-DIPHOSPHOCYTIDYL-2-C-METHYL-D-ERYTHRITOL KINASE, CHLOROPLASTIC"/>
    <property type="match status" value="1"/>
</dbReference>
<gene>
    <name evidence="9" type="primary">ispE</name>
    <name evidence="12" type="ORF">B1R32_101215</name>
</gene>
<evidence type="ECO:0000256" key="8">
    <source>
        <dbReference type="ARBA" id="ARBA00032554"/>
    </source>
</evidence>
<dbReference type="InterPro" id="IPR013750">
    <property type="entry name" value="GHMP_kinase_C_dom"/>
</dbReference>
<sequence>MKFHLRSAAKVNLTLDILSRRADGYHELASVVHTVGIWDDIDIELTKNQAIEFTCNRGDLAGDDNLCVRAVRKWNEATGDKFGATIHLEKRIPTGAGLGGGSGNAAAILLALNRAATVEVTEETLRNIGAKLGADVPLFLRGGAVLMEGIGEKLTPLAPKTGWLIVIKPQESFSTPEIYRLVDEQNRFSGRAEATMQMLANWHRDSLSKLAQEMGNDLQLPAQSVSTLPRICTKILREAGALGAQMSGSGSACFGIFETQLEAQQAREKLESELAKLVPLQNSRLFVAPLCARGIEIMSTA</sequence>
<dbReference type="Pfam" id="PF08544">
    <property type="entry name" value="GHMP_kinases_C"/>
    <property type="match status" value="1"/>
</dbReference>
<dbReference type="AlphaFoldDB" id="A0A2S8SXE5"/>
<dbReference type="EC" id="2.7.1.148" evidence="2 9"/>
<dbReference type="PIRSF" id="PIRSF010376">
    <property type="entry name" value="IspE"/>
    <property type="match status" value="1"/>
</dbReference>
<dbReference type="GO" id="GO:0050515">
    <property type="term" value="F:4-(cytidine 5'-diphospho)-2-C-methyl-D-erythritol kinase activity"/>
    <property type="evidence" value="ECO:0007669"/>
    <property type="project" value="UniProtKB-UniRule"/>
</dbReference>
<keyword evidence="4 9" id="KW-0808">Transferase</keyword>
<dbReference type="Gene3D" id="3.30.70.890">
    <property type="entry name" value="GHMP kinase, C-terminal domain"/>
    <property type="match status" value="1"/>
</dbReference>
<evidence type="ECO:0000256" key="6">
    <source>
        <dbReference type="ARBA" id="ARBA00022777"/>
    </source>
</evidence>
<dbReference type="NCBIfam" id="TIGR00154">
    <property type="entry name" value="ispE"/>
    <property type="match status" value="1"/>
</dbReference>